<accession>A0A9X1ULE2</accession>
<sequence>MRTETRLKELHGIGTFPNDYTRDDLIRYVMTLEGLAYESQGVIATPKARLRELESVSASCRLSS</sequence>
<evidence type="ECO:0000313" key="2">
    <source>
        <dbReference type="Proteomes" id="UP001139308"/>
    </source>
</evidence>
<evidence type="ECO:0000313" key="1">
    <source>
        <dbReference type="EMBL" id="MCG5077534.1"/>
    </source>
</evidence>
<proteinExistence type="predicted"/>
<gene>
    <name evidence="1" type="ORF">L5014_30035</name>
</gene>
<keyword evidence="2" id="KW-1185">Reference proteome</keyword>
<protein>
    <submittedName>
        <fullName evidence="1">Uncharacterized protein</fullName>
    </submittedName>
</protein>
<dbReference type="RefSeq" id="WP_238467430.1">
    <property type="nucleotide sequence ID" value="NZ_JAKLJA010000037.1"/>
</dbReference>
<comment type="caution">
    <text evidence="1">The sequence shown here is derived from an EMBL/GenBank/DDBJ whole genome shotgun (WGS) entry which is preliminary data.</text>
</comment>
<reference evidence="1" key="1">
    <citation type="submission" date="2022-01" db="EMBL/GenBank/DDBJ databases">
        <title>Genome sequence and assembly of Parabukholderia sp. RG36.</title>
        <authorList>
            <person name="Chhetri G."/>
        </authorList>
    </citation>
    <scope>NUCLEOTIDE SEQUENCE</scope>
    <source>
        <strain evidence="1">RG36</strain>
    </source>
</reference>
<dbReference type="EMBL" id="JAKLJA010000037">
    <property type="protein sequence ID" value="MCG5077534.1"/>
    <property type="molecule type" value="Genomic_DNA"/>
</dbReference>
<dbReference type="AlphaFoldDB" id="A0A9X1ULE2"/>
<dbReference type="Proteomes" id="UP001139308">
    <property type="component" value="Unassembled WGS sequence"/>
</dbReference>
<name>A0A9X1ULE2_9BURK</name>
<organism evidence="1 2">
    <name type="scientific">Paraburkholderia tagetis</name>
    <dbReference type="NCBI Taxonomy" id="2913261"/>
    <lineage>
        <taxon>Bacteria</taxon>
        <taxon>Pseudomonadati</taxon>
        <taxon>Pseudomonadota</taxon>
        <taxon>Betaproteobacteria</taxon>
        <taxon>Burkholderiales</taxon>
        <taxon>Burkholderiaceae</taxon>
        <taxon>Paraburkholderia</taxon>
    </lineage>
</organism>